<organism evidence="2 3">
    <name type="scientific">Electrophorus voltai</name>
    <dbReference type="NCBI Taxonomy" id="2609070"/>
    <lineage>
        <taxon>Eukaryota</taxon>
        <taxon>Metazoa</taxon>
        <taxon>Chordata</taxon>
        <taxon>Craniata</taxon>
        <taxon>Vertebrata</taxon>
        <taxon>Euteleostomi</taxon>
        <taxon>Actinopterygii</taxon>
        <taxon>Neopterygii</taxon>
        <taxon>Teleostei</taxon>
        <taxon>Ostariophysi</taxon>
        <taxon>Gymnotiformes</taxon>
        <taxon>Gymnotoidei</taxon>
        <taxon>Gymnotidae</taxon>
        <taxon>Electrophorus</taxon>
    </lineage>
</organism>
<feature type="non-terminal residue" evidence="2">
    <location>
        <position position="208"/>
    </location>
</feature>
<gene>
    <name evidence="2" type="ORF">P4O66_020076</name>
</gene>
<comment type="caution">
    <text evidence="2">The sequence shown here is derived from an EMBL/GenBank/DDBJ whole genome shotgun (WGS) entry which is preliminary data.</text>
</comment>
<proteinExistence type="predicted"/>
<keyword evidence="3" id="KW-1185">Reference proteome</keyword>
<evidence type="ECO:0000313" key="2">
    <source>
        <dbReference type="EMBL" id="KAK1804034.1"/>
    </source>
</evidence>
<sequence length="208" mass="22916">SKYKDCNAIDGAVMIREVSLGFRRLWSHPSCCGRASRPGSYASSSYPAAPCSSPTPPSSPLGCPTYPHQMCSCFDVWKGCMGPVRGLSSQQRCLRMHRPRRALCGLLFLPQRAAPTDEWITEPDVLNKAVKITVRDPTLRLMLMNSNACSRETGPIRDRANQRQGQSEPGASPVLVLLNSSCSRDSSLKAIRSWRWPRSLREPLANGG</sequence>
<protein>
    <submittedName>
        <fullName evidence="2">Uncharacterized protein</fullName>
    </submittedName>
</protein>
<dbReference type="AlphaFoldDB" id="A0AAD9E4G1"/>
<dbReference type="EMBL" id="JAROKS010000004">
    <property type="protein sequence ID" value="KAK1804034.1"/>
    <property type="molecule type" value="Genomic_DNA"/>
</dbReference>
<evidence type="ECO:0000256" key="1">
    <source>
        <dbReference type="SAM" id="MobiDB-lite"/>
    </source>
</evidence>
<reference evidence="2" key="1">
    <citation type="submission" date="2023-03" db="EMBL/GenBank/DDBJ databases">
        <title>Electrophorus voltai genome.</title>
        <authorList>
            <person name="Bian C."/>
        </authorList>
    </citation>
    <scope>NUCLEOTIDE SEQUENCE</scope>
    <source>
        <strain evidence="2">CB-2022</strain>
        <tissue evidence="2">Muscle</tissue>
    </source>
</reference>
<accession>A0AAD9E4G1</accession>
<evidence type="ECO:0000313" key="3">
    <source>
        <dbReference type="Proteomes" id="UP001239994"/>
    </source>
</evidence>
<feature type="region of interest" description="Disordered" evidence="1">
    <location>
        <begin position="152"/>
        <end position="171"/>
    </location>
</feature>
<dbReference type="Proteomes" id="UP001239994">
    <property type="component" value="Unassembled WGS sequence"/>
</dbReference>
<name>A0AAD9E4G1_9TELE</name>